<dbReference type="PaxDb" id="3055-EDP03237"/>
<protein>
    <recommendedName>
        <fullName evidence="4">Guanylate cyclase domain-containing protein</fullName>
    </recommendedName>
</protein>
<feature type="compositionally biased region" description="Low complexity" evidence="1">
    <location>
        <begin position="1648"/>
        <end position="1664"/>
    </location>
</feature>
<dbReference type="InterPro" id="IPR029787">
    <property type="entry name" value="Nucleotide_cyclase"/>
</dbReference>
<dbReference type="EMBL" id="CM008964">
    <property type="protein sequence ID" value="PNW85866.1"/>
    <property type="molecule type" value="Genomic_DNA"/>
</dbReference>
<feature type="compositionally biased region" description="Low complexity" evidence="1">
    <location>
        <begin position="1221"/>
        <end position="1234"/>
    </location>
</feature>
<gene>
    <name evidence="2" type="ORF">CHLRE_03g202200v5</name>
</gene>
<evidence type="ECO:0000313" key="3">
    <source>
        <dbReference type="Proteomes" id="UP000006906"/>
    </source>
</evidence>
<evidence type="ECO:0000313" key="2">
    <source>
        <dbReference type="EMBL" id="PNW85866.1"/>
    </source>
</evidence>
<feature type="compositionally biased region" description="Gly residues" evidence="1">
    <location>
        <begin position="600"/>
        <end position="609"/>
    </location>
</feature>
<dbReference type="Gene3D" id="3.30.70.1230">
    <property type="entry name" value="Nucleotide cyclase"/>
    <property type="match status" value="3"/>
</dbReference>
<feature type="compositionally biased region" description="Gly residues" evidence="1">
    <location>
        <begin position="729"/>
        <end position="738"/>
    </location>
</feature>
<evidence type="ECO:0000256" key="1">
    <source>
        <dbReference type="SAM" id="MobiDB-lite"/>
    </source>
</evidence>
<feature type="compositionally biased region" description="Polar residues" evidence="1">
    <location>
        <begin position="750"/>
        <end position="761"/>
    </location>
</feature>
<dbReference type="GeneID" id="66053004"/>
<reference evidence="2 3" key="1">
    <citation type="journal article" date="2007" name="Science">
        <title>The Chlamydomonas genome reveals the evolution of key animal and plant functions.</title>
        <authorList>
            <person name="Merchant S.S."/>
            <person name="Prochnik S.E."/>
            <person name="Vallon O."/>
            <person name="Harris E.H."/>
            <person name="Karpowicz S.J."/>
            <person name="Witman G.B."/>
            <person name="Terry A."/>
            <person name="Salamov A."/>
            <person name="Fritz-Laylin L.K."/>
            <person name="Marechal-Drouard L."/>
            <person name="Marshall W.F."/>
            <person name="Qu L.H."/>
            <person name="Nelson D.R."/>
            <person name="Sanderfoot A.A."/>
            <person name="Spalding M.H."/>
            <person name="Kapitonov V.V."/>
            <person name="Ren Q."/>
            <person name="Ferris P."/>
            <person name="Lindquist E."/>
            <person name="Shapiro H."/>
            <person name="Lucas S.M."/>
            <person name="Grimwood J."/>
            <person name="Schmutz J."/>
            <person name="Cardol P."/>
            <person name="Cerutti H."/>
            <person name="Chanfreau G."/>
            <person name="Chen C.L."/>
            <person name="Cognat V."/>
            <person name="Croft M.T."/>
            <person name="Dent R."/>
            <person name="Dutcher S."/>
            <person name="Fernandez E."/>
            <person name="Fukuzawa H."/>
            <person name="Gonzalez-Ballester D."/>
            <person name="Gonzalez-Halphen D."/>
            <person name="Hallmann A."/>
            <person name="Hanikenne M."/>
            <person name="Hippler M."/>
            <person name="Inwood W."/>
            <person name="Jabbari K."/>
            <person name="Kalanon M."/>
            <person name="Kuras R."/>
            <person name="Lefebvre P.A."/>
            <person name="Lemaire S.D."/>
            <person name="Lobanov A.V."/>
            <person name="Lohr M."/>
            <person name="Manuell A."/>
            <person name="Meier I."/>
            <person name="Mets L."/>
            <person name="Mittag M."/>
            <person name="Mittelmeier T."/>
            <person name="Moroney J.V."/>
            <person name="Moseley J."/>
            <person name="Napoli C."/>
            <person name="Nedelcu A.M."/>
            <person name="Niyogi K."/>
            <person name="Novoselov S.V."/>
            <person name="Paulsen I.T."/>
            <person name="Pazour G."/>
            <person name="Purton S."/>
            <person name="Ral J.P."/>
            <person name="Riano-Pachon D.M."/>
            <person name="Riekhof W."/>
            <person name="Rymarquis L."/>
            <person name="Schroda M."/>
            <person name="Stern D."/>
            <person name="Umen J."/>
            <person name="Willows R."/>
            <person name="Wilson N."/>
            <person name="Zimmer S.L."/>
            <person name="Allmer J."/>
            <person name="Balk J."/>
            <person name="Bisova K."/>
            <person name="Chen C.J."/>
            <person name="Elias M."/>
            <person name="Gendler K."/>
            <person name="Hauser C."/>
            <person name="Lamb M.R."/>
            <person name="Ledford H."/>
            <person name="Long J.C."/>
            <person name="Minagawa J."/>
            <person name="Page M.D."/>
            <person name="Pan J."/>
            <person name="Pootakham W."/>
            <person name="Roje S."/>
            <person name="Rose A."/>
            <person name="Stahlberg E."/>
            <person name="Terauchi A.M."/>
            <person name="Yang P."/>
            <person name="Ball S."/>
            <person name="Bowler C."/>
            <person name="Dieckmann C.L."/>
            <person name="Gladyshev V.N."/>
            <person name="Green P."/>
            <person name="Jorgensen R."/>
            <person name="Mayfield S."/>
            <person name="Mueller-Roeber B."/>
            <person name="Rajamani S."/>
            <person name="Sayre R.T."/>
            <person name="Brokstein P."/>
            <person name="Dubchak I."/>
            <person name="Goodstein D."/>
            <person name="Hornick L."/>
            <person name="Huang Y.W."/>
            <person name="Jhaveri J."/>
            <person name="Luo Y."/>
            <person name="Martinez D."/>
            <person name="Ngau W.C."/>
            <person name="Otillar B."/>
            <person name="Poliakov A."/>
            <person name="Porter A."/>
            <person name="Szajkowski L."/>
            <person name="Werner G."/>
            <person name="Zhou K."/>
            <person name="Grigoriev I.V."/>
            <person name="Rokhsar D.S."/>
            <person name="Grossman A.R."/>
        </authorList>
    </citation>
    <scope>NUCLEOTIDE SEQUENCE [LARGE SCALE GENOMIC DNA]</scope>
    <source>
        <strain evidence="3">CC-503</strain>
    </source>
</reference>
<dbReference type="RefSeq" id="XP_042926548.1">
    <property type="nucleotide sequence ID" value="XM_043061386.1"/>
</dbReference>
<dbReference type="KEGG" id="cre:CHLRE_03g202200v5"/>
<feature type="region of interest" description="Disordered" evidence="1">
    <location>
        <begin position="597"/>
        <end position="765"/>
    </location>
</feature>
<evidence type="ECO:0008006" key="4">
    <source>
        <dbReference type="Google" id="ProtNLM"/>
    </source>
</evidence>
<keyword evidence="3" id="KW-1185">Reference proteome</keyword>
<dbReference type="SUPFAM" id="SSF55073">
    <property type="entry name" value="Nucleotide cyclase"/>
    <property type="match status" value="2"/>
</dbReference>
<feature type="compositionally biased region" description="Low complexity" evidence="1">
    <location>
        <begin position="717"/>
        <end position="728"/>
    </location>
</feature>
<sequence>MEFAGGAVRTSGGGAAPCVTPVYPAVAGASLHEDATHLRGDGPVDLRSLAKASSQGSLTQLISSSGATAVRRGPCSAAEPRSVMETLVEEATQQLTALMSNAPLPNIAAGDRAAGGSATMEGSGLVLDDGNAVITAGNHPAVSNSSSQDGYRRLAEDAAAARLAANRRETREAAALGIIIGTEPRTPLLPHADDYLDWSLAYNAQLSNQVEYSAERAHLTTIASVAGAPKTAPPLLGVPVPGSLLELLRRVFVPLPPGVSPRQDQQQQLALGVAPSETQLVFAGLRVRVGLHCGVTDARDIQYNAATARMTFGGEGLRIAKAVCDCASGGQVVMSGEVLLRLQATPTASGGMLIPHQGQTRVLDLGDHQLLEAVAAAAATGATAARHGQPATRGGGQDEAVPVSRHLLSIMHATLLGRLSLMPPVRSAIHQYTPGFMDAPVGESVTVVVFRVAQASALLAWNAQAAADALTLIEIYLRASLGPLVADVLEPEERRVSAGGAMQEPLACYLAAAPPGSPFGTFVAGFSQPAAAARWALTAVARTAELPWPAELLDSQWGRPLDKVTRAEAEAVTGADATASGAATPLKFVRRRASRHLGAGASGGSGGGANSSSRHRLPNVAGATGVRSVPTSPLFGSMPRPPAADTAGPSGSTPPGSRAGGGGSSCDGGTPAGTAAGSSFRSNRSGPLFERVLQRSSSSRMTPSLATGGHHSDHRGTSAAGTPLPAALGSGGGGGGLSTGRNARARSAFGGTQSDSPSSEAMVSAARASYSKSDVGGLQRQLGIQGQPSRIFEGGESAVELIPLETMESEDDFEAADEPSGLHQRHPGGCFSTMLKTEPWTSAPPPSNEDSGRGPTLTQLMPQRRSGQYGAAGGARAVTGRSATAGGGKGSIAPHVAGLMHARLSAPQPVVLPQGYGAAAGRSSARSRTGAGDALLFPLAPAAAFIARNVSSAHSTGTPSGFPQQPSRLAPNALQYPTPGASAASAASGAYVFAPAPSTVRAGSASTATATALACSSTAVAAASAFASAAGPAVLALAGSIPEDETTHHSLDQLQERLSTQQRSVPIGLIAAAALSALTGAQQPPLHEVMTAAAAAVRQPFPARASMASPVHAEITPAEADEDSGGAAAASTVGRLSDAVSCPVAALTQQREASGALESMYSGTSGFSRLGTMGRRLDDVMPSPEASGMLRSFAMEAARAIQEGAVDDPRLEAAAGGRRGQQLPQEEQQQQQQQRHTRPRTDYDIPRRASLLQLRPAGPHASDRRPPVGSGRGSGAHDSKSTVRRLHARMLRTLATSFSDAGLRRKIAASKSEIAVGAGSSEAGAAFASGVAADSTGGSSSRASGKRLSASTVTHVARLASPAYSTSNGGRAGHEPTSPLMSTAGTAGLDARHFGTPSQQGHGSSGANSGFRALQVLVGNRRAPQTGGRELSAPGLDAHGRGVLSTPATAPSAAADVVAAAAARAEEDAEVVSFRGLRVRLGMAVGPVAVQLCPLTGRVVYSGKTVSAAASVAAPARLGTMYVTQEAAEALSQGGARLVKLPEPEERPRQSKSLLLLPVSVGGSLAVDQKPSGTRRRASALSFLLGVRPSVPAGLPLRLAGGASMPMAAGASQQSNSGAGQHLLRLQTHNTTEIEQVLLDAVANNTQQRQQQQQQQQQQEQRQQGRGNVSRTNYLQQPAEGLTSAQQPTYNSASTTANLVPALTEPVSHAEDPTIQHSSWLVPSIHRLSAHRLPRQGLMALCLGVG</sequence>
<feature type="compositionally biased region" description="Polar residues" evidence="1">
    <location>
        <begin position="694"/>
        <end position="705"/>
    </location>
</feature>
<feature type="compositionally biased region" description="Low complexity" evidence="1">
    <location>
        <begin position="667"/>
        <end position="677"/>
    </location>
</feature>
<feature type="region of interest" description="Disordered" evidence="1">
    <location>
        <begin position="810"/>
        <end position="860"/>
    </location>
</feature>
<name>A0A2K3DZ93_CHLRE</name>
<feature type="compositionally biased region" description="Low complexity" evidence="1">
    <location>
        <begin position="646"/>
        <end position="657"/>
    </location>
</feature>
<feature type="region of interest" description="Disordered" evidence="1">
    <location>
        <begin position="1214"/>
        <end position="1283"/>
    </location>
</feature>
<dbReference type="FunFam" id="3.30.70.1230:FF:000111">
    <property type="entry name" value="Predicted protein"/>
    <property type="match status" value="1"/>
</dbReference>
<accession>A0A2K3DZ93</accession>
<proteinExistence type="predicted"/>
<dbReference type="Proteomes" id="UP000006906">
    <property type="component" value="Chromosome 3"/>
</dbReference>
<dbReference type="Gramene" id="PNW85866">
    <property type="protein sequence ID" value="PNW85866"/>
    <property type="gene ID" value="CHLRE_03g202200v5"/>
</dbReference>
<dbReference type="InParanoid" id="A0A2K3DZ93"/>
<feature type="region of interest" description="Disordered" evidence="1">
    <location>
        <begin position="1648"/>
        <end position="1669"/>
    </location>
</feature>
<organism evidence="2 3">
    <name type="scientific">Chlamydomonas reinhardtii</name>
    <name type="common">Chlamydomonas smithii</name>
    <dbReference type="NCBI Taxonomy" id="3055"/>
    <lineage>
        <taxon>Eukaryota</taxon>
        <taxon>Viridiplantae</taxon>
        <taxon>Chlorophyta</taxon>
        <taxon>core chlorophytes</taxon>
        <taxon>Chlorophyceae</taxon>
        <taxon>CS clade</taxon>
        <taxon>Chlamydomonadales</taxon>
        <taxon>Chlamydomonadaceae</taxon>
        <taxon>Chlamydomonas</taxon>
    </lineage>
</organism>
<dbReference type="FunFam" id="3.30.70.1230:FF:000125">
    <property type="entry name" value="Predicted protein"/>
    <property type="match status" value="1"/>
</dbReference>